<dbReference type="InterPro" id="IPR011047">
    <property type="entry name" value="Quinoprotein_ADH-like_sf"/>
</dbReference>
<dbReference type="PROSITE" id="PS00678">
    <property type="entry name" value="WD_REPEATS_1"/>
    <property type="match status" value="2"/>
</dbReference>
<keyword evidence="5" id="KW-1185">Reference proteome</keyword>
<feature type="repeat" description="WD" evidence="3">
    <location>
        <begin position="195"/>
        <end position="236"/>
    </location>
</feature>
<gene>
    <name evidence="4" type="ORF">CXB51_022992</name>
</gene>
<dbReference type="Proteomes" id="UP000701853">
    <property type="component" value="Chromosome 9"/>
</dbReference>
<dbReference type="PROSITE" id="PS50294">
    <property type="entry name" value="WD_REPEATS_REGION"/>
    <property type="match status" value="5"/>
</dbReference>
<dbReference type="InterPro" id="IPR051179">
    <property type="entry name" value="WD_repeat_multifunction"/>
</dbReference>
<proteinExistence type="predicted"/>
<dbReference type="InterPro" id="IPR015943">
    <property type="entry name" value="WD40/YVTN_repeat-like_dom_sf"/>
</dbReference>
<dbReference type="PANTHER" id="PTHR19857:SF8">
    <property type="entry name" value="ANGIO-ASSOCIATED MIGRATORY CELL PROTEIN"/>
    <property type="match status" value="1"/>
</dbReference>
<comment type="caution">
    <text evidence="4">The sequence shown here is derived from an EMBL/GenBank/DDBJ whole genome shotgun (WGS) entry which is preliminary data.</text>
</comment>
<dbReference type="CDD" id="cd00200">
    <property type="entry name" value="WD40"/>
    <property type="match status" value="1"/>
</dbReference>
<dbReference type="InterPro" id="IPR001680">
    <property type="entry name" value="WD40_rpt"/>
</dbReference>
<dbReference type="SUPFAM" id="SSF50998">
    <property type="entry name" value="Quinoprotein alcohol dehydrogenase-like"/>
    <property type="match status" value="2"/>
</dbReference>
<evidence type="ECO:0008006" key="6">
    <source>
        <dbReference type="Google" id="ProtNLM"/>
    </source>
</evidence>
<dbReference type="Pfam" id="PF00400">
    <property type="entry name" value="WD40"/>
    <property type="match status" value="8"/>
</dbReference>
<evidence type="ECO:0000256" key="3">
    <source>
        <dbReference type="PROSITE-ProRule" id="PRU00221"/>
    </source>
</evidence>
<name>A0A8J5Z909_9ROSI</name>
<feature type="repeat" description="WD" evidence="3">
    <location>
        <begin position="412"/>
        <end position="449"/>
    </location>
</feature>
<evidence type="ECO:0000313" key="5">
    <source>
        <dbReference type="Proteomes" id="UP000701853"/>
    </source>
</evidence>
<feature type="repeat" description="WD" evidence="3">
    <location>
        <begin position="91"/>
        <end position="114"/>
    </location>
</feature>
<feature type="repeat" description="WD" evidence="3">
    <location>
        <begin position="370"/>
        <end position="411"/>
    </location>
</feature>
<dbReference type="AlphaFoldDB" id="A0A8J5Z909"/>
<reference evidence="4 5" key="1">
    <citation type="journal article" date="2021" name="bioRxiv">
        <title>The Gossypium anomalum genome as a resource for cotton improvement and evolutionary analysis of hybrid incompatibility.</title>
        <authorList>
            <person name="Grover C.E."/>
            <person name="Yuan D."/>
            <person name="Arick M.A."/>
            <person name="Miller E.R."/>
            <person name="Hu G."/>
            <person name="Peterson D.G."/>
            <person name="Wendel J.F."/>
            <person name="Udall J.A."/>
        </authorList>
    </citation>
    <scope>NUCLEOTIDE SEQUENCE [LARGE SCALE GENOMIC DNA]</scope>
    <source>
        <strain evidence="4">JFW-Udall</strain>
        <tissue evidence="4">Leaf</tissue>
    </source>
</reference>
<feature type="repeat" description="WD" evidence="3">
    <location>
        <begin position="329"/>
        <end position="370"/>
    </location>
</feature>
<dbReference type="OrthoDB" id="10261640at2759"/>
<feature type="repeat" description="WD" evidence="3">
    <location>
        <begin position="112"/>
        <end position="144"/>
    </location>
</feature>
<organism evidence="4 5">
    <name type="scientific">Gossypium anomalum</name>
    <dbReference type="NCBI Taxonomy" id="47600"/>
    <lineage>
        <taxon>Eukaryota</taxon>
        <taxon>Viridiplantae</taxon>
        <taxon>Streptophyta</taxon>
        <taxon>Embryophyta</taxon>
        <taxon>Tracheophyta</taxon>
        <taxon>Spermatophyta</taxon>
        <taxon>Magnoliopsida</taxon>
        <taxon>eudicotyledons</taxon>
        <taxon>Gunneridae</taxon>
        <taxon>Pentapetalae</taxon>
        <taxon>rosids</taxon>
        <taxon>malvids</taxon>
        <taxon>Malvales</taxon>
        <taxon>Malvaceae</taxon>
        <taxon>Malvoideae</taxon>
        <taxon>Gossypium</taxon>
    </lineage>
</organism>
<dbReference type="InterPro" id="IPR020472">
    <property type="entry name" value="WD40_PAC1"/>
</dbReference>
<accession>A0A8J5Z909</accession>
<dbReference type="SMART" id="SM00320">
    <property type="entry name" value="WD40"/>
    <property type="match status" value="8"/>
</dbReference>
<feature type="repeat" description="WD" evidence="3">
    <location>
        <begin position="153"/>
        <end position="194"/>
    </location>
</feature>
<protein>
    <recommendedName>
        <fullName evidence="6">Anaphase-promoting complex subunit 4 WD40 domain-containing protein</fullName>
    </recommendedName>
</protein>
<dbReference type="PROSITE" id="PS50082">
    <property type="entry name" value="WD_REPEATS_2"/>
    <property type="match status" value="8"/>
</dbReference>
<keyword evidence="2" id="KW-0677">Repeat</keyword>
<dbReference type="InterPro" id="IPR019775">
    <property type="entry name" value="WD40_repeat_CS"/>
</dbReference>
<feature type="repeat" description="WD" evidence="3">
    <location>
        <begin position="240"/>
        <end position="281"/>
    </location>
</feature>
<dbReference type="PRINTS" id="PR00320">
    <property type="entry name" value="GPROTEINBRPT"/>
</dbReference>
<dbReference type="PANTHER" id="PTHR19857">
    <property type="entry name" value="MITOCHONDRIAL DIVISION PROTEIN 1-RELATED"/>
    <property type="match status" value="1"/>
</dbReference>
<keyword evidence="1 3" id="KW-0853">WD repeat</keyword>
<dbReference type="EMBL" id="JAHUZN010000009">
    <property type="protein sequence ID" value="KAG8484099.1"/>
    <property type="molecule type" value="Genomic_DNA"/>
</dbReference>
<evidence type="ECO:0000256" key="1">
    <source>
        <dbReference type="ARBA" id="ARBA00022574"/>
    </source>
</evidence>
<evidence type="ECO:0000256" key="2">
    <source>
        <dbReference type="ARBA" id="ARBA00022737"/>
    </source>
</evidence>
<sequence length="449" mass="48137">MTAHEDEEQGEVLFDESDIIDEIDVDEEDLPDAEDDIVEDADDSIHIFTGHTGELYAVACSPTDPVLVATGGGDDKGFLWKIGHADWASELQGHTDSVSSLAFSHDGQLLASGGHTDSVSSLAFSHDGQLLASGGFDGLVKVWDTSGNLKSTLEGPGGGIEWIRWHPKGHLILAGSEDCTVWMWNADNGSCLNVFSGHGASVTCGDFTPDGKTICTGSEDATLRIWNPRSGESIHVLRGHPYHTEGLTCLSISSDSTFAVTGSKDGSVHVVNITTGKTQIIAISHTTNRAAPVIQTHEVGCELNTHCHLAKSWGSKQVVSSWASQTSSTEGDPESIECVSFAPKFPWAVSGGMDRNLTIWDLQNSSPRFICNHEEGVTCLAWLGASKFLATGCCDGRICIWNCLSGECVETFKGHEHAIQSLSVSSNLEFLVSVSMDGTARVFEIRNFH</sequence>
<evidence type="ECO:0000313" key="4">
    <source>
        <dbReference type="EMBL" id="KAG8484099.1"/>
    </source>
</evidence>
<dbReference type="Gene3D" id="2.130.10.10">
    <property type="entry name" value="YVTN repeat-like/Quinoprotein amine dehydrogenase"/>
    <property type="match status" value="3"/>
</dbReference>